<dbReference type="InterPro" id="IPR016181">
    <property type="entry name" value="Acyl_CoA_acyltransferase"/>
</dbReference>
<dbReference type="EMBL" id="JYDR01000101">
    <property type="protein sequence ID" value="KRY68911.1"/>
    <property type="molecule type" value="Genomic_DNA"/>
</dbReference>
<dbReference type="FunFam" id="3.40.630.30:FF:000043">
    <property type="entry name" value="Glucosamine 6-phosphate N-acetyltransferase"/>
    <property type="match status" value="1"/>
</dbReference>
<evidence type="ECO:0000256" key="3">
    <source>
        <dbReference type="ARBA" id="ARBA00012703"/>
    </source>
</evidence>
<dbReference type="CDD" id="cd04301">
    <property type="entry name" value="NAT_SF"/>
    <property type="match status" value="1"/>
</dbReference>
<protein>
    <recommendedName>
        <fullName evidence="3">glucosamine-phosphate N-acetyltransferase</fullName>
        <ecNumber evidence="3">2.3.1.4</ecNumber>
    </recommendedName>
    <alternativeName>
        <fullName evidence="6">Phosphoglucosamine acetylase</fullName>
    </alternativeName>
    <alternativeName>
        <fullName evidence="7">Phosphoglucosamine transacetylase</fullName>
    </alternativeName>
</protein>
<comment type="pathway">
    <text evidence="1">Nucleotide-sugar biosynthesis; UDP-N-acetyl-alpha-D-glucosamine biosynthesis; N-acetyl-alpha-D-glucosamine 1-phosphate from alpha-D-glucosamine 6-phosphate (route I): step 1/2.</text>
</comment>
<keyword evidence="4 11" id="KW-0808">Transferase</keyword>
<dbReference type="PROSITE" id="PS51186">
    <property type="entry name" value="GNAT"/>
    <property type="match status" value="1"/>
</dbReference>
<name>A0A0V1E520_TRIPS</name>
<evidence type="ECO:0000256" key="4">
    <source>
        <dbReference type="ARBA" id="ARBA00022679"/>
    </source>
</evidence>
<dbReference type="GO" id="GO:0004343">
    <property type="term" value="F:glucosamine 6-phosphate N-acetyltransferase activity"/>
    <property type="evidence" value="ECO:0007669"/>
    <property type="project" value="UniProtKB-EC"/>
</dbReference>
<comment type="caution">
    <text evidence="11">The sequence shown here is derived from an EMBL/GenBank/DDBJ whole genome shotgun (WGS) entry which is preliminary data.</text>
</comment>
<feature type="domain" description="N-acetyltransferase" evidence="10">
    <location>
        <begin position="365"/>
        <end position="516"/>
    </location>
</feature>
<evidence type="ECO:0000256" key="1">
    <source>
        <dbReference type="ARBA" id="ARBA00004832"/>
    </source>
</evidence>
<dbReference type="Proteomes" id="UP000054632">
    <property type="component" value="Unassembled WGS sequence"/>
</dbReference>
<organism evidence="11 12">
    <name type="scientific">Trichinella pseudospiralis</name>
    <name type="common">Parasitic roundworm</name>
    <dbReference type="NCBI Taxonomy" id="6337"/>
    <lineage>
        <taxon>Eukaryota</taxon>
        <taxon>Metazoa</taxon>
        <taxon>Ecdysozoa</taxon>
        <taxon>Nematoda</taxon>
        <taxon>Enoplea</taxon>
        <taxon>Dorylaimia</taxon>
        <taxon>Trichinellida</taxon>
        <taxon>Trichinellidae</taxon>
        <taxon>Trichinella</taxon>
    </lineage>
</organism>
<comment type="similarity">
    <text evidence="2">Belongs to the acetyltransferase family. GNA1 subfamily.</text>
</comment>
<dbReference type="SUPFAM" id="SSF55729">
    <property type="entry name" value="Acyl-CoA N-acyltransferases (Nat)"/>
    <property type="match status" value="1"/>
</dbReference>
<dbReference type="EC" id="2.3.1.4" evidence="3"/>
<dbReference type="Gene3D" id="3.40.630.30">
    <property type="match status" value="1"/>
</dbReference>
<evidence type="ECO:0000256" key="6">
    <source>
        <dbReference type="ARBA" id="ARBA00030011"/>
    </source>
</evidence>
<sequence length="516" mass="57452">MSEFPEQSVAASVASSEKAGPNGEKAILVENRAAVEENEAERELCKDGTLSSDMESSELPSLALMEIGDSKYFAEGYLSDCGAGTGSKVDSDDGDDFMTLSEVRRMAMKQIREVISTEFDSDNSETASVSQSDHFVSVLSMSLTRDSMTDSFSNAEVAAFLEEFGIDSSEIYSASGKSPFFSATYSSDDSAEFKSCHCKSFPTCSVSFEEDWMANCTTVDEENTALEMTEFREGHTSEEEQHTESSSEVVLLMDGECSKSERHSFAFDFNFTVRTVRHRSNENSFCFDSAPGVNVVSALLLYSKLCVDLLNSGEMKNFESVHQTKDEDVLGENLFDCSLLDLVDLRKATCSFTQVASVHRPADNLCVRPLQRTDFEKGFLQLLSRLTHVGSVSKGEFCRQFVEMRNCQGTYYVVVIEDLSKSIIVGTCMLVIERKFIHSCGSRARLEDLVVDTAYRGKQLGKLLIEVTRQLAWNLGCYKVSLECKDELISYYEQFGFNKEIGNGNFLAEIRIWLSN</sequence>
<evidence type="ECO:0000256" key="8">
    <source>
        <dbReference type="ARBA" id="ARBA00048964"/>
    </source>
</evidence>
<feature type="region of interest" description="Disordered" evidence="9">
    <location>
        <begin position="1"/>
        <end position="25"/>
    </location>
</feature>
<dbReference type="Pfam" id="PF00583">
    <property type="entry name" value="Acetyltransf_1"/>
    <property type="match status" value="1"/>
</dbReference>
<dbReference type="UniPathway" id="UPA00113">
    <property type="reaction ID" value="UER00529"/>
</dbReference>
<dbReference type="PANTHER" id="PTHR13355">
    <property type="entry name" value="GLUCOSAMINE 6-PHOSPHATE N-ACETYLTRANSFERASE"/>
    <property type="match status" value="1"/>
</dbReference>
<evidence type="ECO:0000259" key="10">
    <source>
        <dbReference type="PROSITE" id="PS51186"/>
    </source>
</evidence>
<dbReference type="InterPro" id="IPR039143">
    <property type="entry name" value="GNPNAT1-like"/>
</dbReference>
<accession>A0A0V1E520</accession>
<keyword evidence="5" id="KW-0012">Acyltransferase</keyword>
<evidence type="ECO:0000256" key="7">
    <source>
        <dbReference type="ARBA" id="ARBA00030832"/>
    </source>
</evidence>
<gene>
    <name evidence="11" type="ORF">T4A_154</name>
</gene>
<evidence type="ECO:0000256" key="2">
    <source>
        <dbReference type="ARBA" id="ARBA00006048"/>
    </source>
</evidence>
<proteinExistence type="inferred from homology"/>
<evidence type="ECO:0000256" key="9">
    <source>
        <dbReference type="SAM" id="MobiDB-lite"/>
    </source>
</evidence>
<evidence type="ECO:0000313" key="12">
    <source>
        <dbReference type="Proteomes" id="UP000054632"/>
    </source>
</evidence>
<dbReference type="PANTHER" id="PTHR13355:SF11">
    <property type="entry name" value="GLUCOSAMINE 6-PHOSPHATE N-ACETYLTRANSFERASE"/>
    <property type="match status" value="1"/>
</dbReference>
<evidence type="ECO:0000256" key="5">
    <source>
        <dbReference type="ARBA" id="ARBA00023315"/>
    </source>
</evidence>
<reference evidence="11 12" key="1">
    <citation type="submission" date="2015-01" db="EMBL/GenBank/DDBJ databases">
        <title>Evolution of Trichinella species and genotypes.</title>
        <authorList>
            <person name="Korhonen P.K."/>
            <person name="Edoardo P."/>
            <person name="Giuseppe L.R."/>
            <person name="Gasser R.B."/>
        </authorList>
    </citation>
    <scope>NUCLEOTIDE SEQUENCE [LARGE SCALE GENOMIC DNA]</scope>
    <source>
        <strain evidence="11">ISS13</strain>
    </source>
</reference>
<dbReference type="AlphaFoldDB" id="A0A0V1E520"/>
<dbReference type="InterPro" id="IPR000182">
    <property type="entry name" value="GNAT_dom"/>
</dbReference>
<dbReference type="GO" id="GO:0006048">
    <property type="term" value="P:UDP-N-acetylglucosamine biosynthetic process"/>
    <property type="evidence" value="ECO:0007669"/>
    <property type="project" value="UniProtKB-UniPathway"/>
</dbReference>
<comment type="catalytic activity">
    <reaction evidence="8">
        <text>D-glucosamine 6-phosphate + acetyl-CoA = N-acetyl-D-glucosamine 6-phosphate + CoA + H(+)</text>
        <dbReference type="Rhea" id="RHEA:10292"/>
        <dbReference type="ChEBI" id="CHEBI:15378"/>
        <dbReference type="ChEBI" id="CHEBI:57287"/>
        <dbReference type="ChEBI" id="CHEBI:57288"/>
        <dbReference type="ChEBI" id="CHEBI:57513"/>
        <dbReference type="ChEBI" id="CHEBI:58725"/>
        <dbReference type="EC" id="2.3.1.4"/>
    </reaction>
</comment>
<evidence type="ECO:0000313" key="11">
    <source>
        <dbReference type="EMBL" id="KRY68911.1"/>
    </source>
</evidence>